<evidence type="ECO:0000259" key="4">
    <source>
        <dbReference type="Pfam" id="PF01103"/>
    </source>
</evidence>
<proteinExistence type="predicted"/>
<organism evidence="5 6">
    <name type="scientific">Mucilaginibacter ximonensis</name>
    <dbReference type="NCBI Taxonomy" id="538021"/>
    <lineage>
        <taxon>Bacteria</taxon>
        <taxon>Pseudomonadati</taxon>
        <taxon>Bacteroidota</taxon>
        <taxon>Sphingobacteriia</taxon>
        <taxon>Sphingobacteriales</taxon>
        <taxon>Sphingobacteriaceae</taxon>
        <taxon>Mucilaginibacter</taxon>
    </lineage>
</organism>
<name>A0ABW5Y703_9SPHI</name>
<gene>
    <name evidence="5" type="ORF">ACFS5N_01190</name>
</gene>
<keyword evidence="2" id="KW-0472">Membrane</keyword>
<dbReference type="Gene3D" id="2.40.160.50">
    <property type="entry name" value="membrane protein fhac: a member of the omp85/tpsb transporter family"/>
    <property type="match status" value="1"/>
</dbReference>
<dbReference type="InterPro" id="IPR000184">
    <property type="entry name" value="Bac_surfAg_D15"/>
</dbReference>
<evidence type="ECO:0000256" key="1">
    <source>
        <dbReference type="ARBA" id="ARBA00004370"/>
    </source>
</evidence>
<dbReference type="Proteomes" id="UP001597557">
    <property type="component" value="Unassembled WGS sequence"/>
</dbReference>
<evidence type="ECO:0000313" key="6">
    <source>
        <dbReference type="Proteomes" id="UP001597557"/>
    </source>
</evidence>
<comment type="subcellular location">
    <subcellularLocation>
        <location evidence="1">Membrane</location>
    </subcellularLocation>
</comment>
<keyword evidence="6" id="KW-1185">Reference proteome</keyword>
<dbReference type="RefSeq" id="WP_377181367.1">
    <property type="nucleotide sequence ID" value="NZ_JBHUPD010000001.1"/>
</dbReference>
<feature type="domain" description="Bacterial surface antigen (D15)" evidence="4">
    <location>
        <begin position="129"/>
        <end position="390"/>
    </location>
</feature>
<sequence>MRLRFSLCALFFVLAGNQIFAQQNREIPIAKIHADTSTKKPKVDTTILSKKGKPQTDLYEVLSRLLNKNAKPAADSVTSKPVISVVPAVGYTLVSRLAIVLSGNVAFRTGPQSRVSTIVASTSYTQNKQFSIPMQTSIWSRNNNWNFIGDYRFYKYPQSTYGLGSDSRIQDDDPMDYKFIRFYENAYRRIGGNFYAGIGYMLDTHYDITDKGNIDGTVSDYERYGKSAHSIASGFNISTLFDSRNNGLNASKGAFVSLTYRSALTALGSTERWNSLMVDARKYFRFPANSENVIALWNFDWVILNGSPAYLDLPSLSWDSNSATGRGYIQGRFRGAQMFYGEAEYRFRVTGNGLIGGVVFANASTFSAQQGSKLQRIQPGFGPGLRVKLNKVSNTNIAIDYGFGMQGSRGLFIDVGEAF</sequence>
<comment type="caution">
    <text evidence="5">The sequence shown here is derived from an EMBL/GenBank/DDBJ whole genome shotgun (WGS) entry which is preliminary data.</text>
</comment>
<evidence type="ECO:0000313" key="5">
    <source>
        <dbReference type="EMBL" id="MFD2871060.1"/>
    </source>
</evidence>
<evidence type="ECO:0000256" key="3">
    <source>
        <dbReference type="SAM" id="SignalP"/>
    </source>
</evidence>
<feature type="chain" id="PRO_5045655395" evidence="3">
    <location>
        <begin position="22"/>
        <end position="419"/>
    </location>
</feature>
<accession>A0ABW5Y703</accession>
<protein>
    <submittedName>
        <fullName evidence="5">BamA/TamA family outer membrane protein</fullName>
    </submittedName>
</protein>
<reference evidence="6" key="1">
    <citation type="journal article" date="2019" name="Int. J. Syst. Evol. Microbiol.">
        <title>The Global Catalogue of Microorganisms (GCM) 10K type strain sequencing project: providing services to taxonomists for standard genome sequencing and annotation.</title>
        <authorList>
            <consortium name="The Broad Institute Genomics Platform"/>
            <consortium name="The Broad Institute Genome Sequencing Center for Infectious Disease"/>
            <person name="Wu L."/>
            <person name="Ma J."/>
        </authorList>
    </citation>
    <scope>NUCLEOTIDE SEQUENCE [LARGE SCALE GENOMIC DNA]</scope>
    <source>
        <strain evidence="6">KCTC 22437</strain>
    </source>
</reference>
<dbReference type="EMBL" id="JBHUPD010000001">
    <property type="protein sequence ID" value="MFD2871060.1"/>
    <property type="molecule type" value="Genomic_DNA"/>
</dbReference>
<feature type="signal peptide" evidence="3">
    <location>
        <begin position="1"/>
        <end position="21"/>
    </location>
</feature>
<dbReference type="Pfam" id="PF01103">
    <property type="entry name" value="Omp85"/>
    <property type="match status" value="1"/>
</dbReference>
<evidence type="ECO:0000256" key="2">
    <source>
        <dbReference type="ARBA" id="ARBA00023136"/>
    </source>
</evidence>
<keyword evidence="3" id="KW-0732">Signal</keyword>